<dbReference type="OrthoDB" id="9779344at2"/>
<dbReference type="Proteomes" id="UP000198935">
    <property type="component" value="Unassembled WGS sequence"/>
</dbReference>
<organism evidence="2 3">
    <name type="scientific">Evansella caseinilytica</name>
    <dbReference type="NCBI Taxonomy" id="1503961"/>
    <lineage>
        <taxon>Bacteria</taxon>
        <taxon>Bacillati</taxon>
        <taxon>Bacillota</taxon>
        <taxon>Bacilli</taxon>
        <taxon>Bacillales</taxon>
        <taxon>Bacillaceae</taxon>
        <taxon>Evansella</taxon>
    </lineage>
</organism>
<dbReference type="InterPro" id="IPR047767">
    <property type="entry name" value="PSP1-like"/>
</dbReference>
<reference evidence="3" key="1">
    <citation type="submission" date="2016-10" db="EMBL/GenBank/DDBJ databases">
        <authorList>
            <person name="Varghese N."/>
            <person name="Submissions S."/>
        </authorList>
    </citation>
    <scope>NUCLEOTIDE SEQUENCE [LARGE SCALE GENOMIC DNA]</scope>
    <source>
        <strain evidence="3">SP</strain>
    </source>
</reference>
<protein>
    <submittedName>
        <fullName evidence="2">Cell fate regulator YaaT, PSP1 superfamily (Controls sporulation, competence, biofilm development)</fullName>
    </submittedName>
</protein>
<sequence length="275" mass="31114">MHRVAGVRFKKAGKIYYFSPGEIDINAGDYVIVETARGIEFGKAVIGIKEVDDNDVVLPLKNVLRKATEKDKLIVEENREEAQKAFAICIEKIAEHQLDMKLVDVEYTFDRNKVLFYFTADGRIDFRELVKDLAAIFRTRIELRQIGVRDEAKMLGGIGPCGRMLCCSTFLGDFEPVSIKMAKDQSLSLNPTKISGLCGRLMCCLKYENDLYETAKKELPDLNEEMETSYGRGKVVGLNMLERLVQIELFESGRIIDFTLDELMKEGAIATETTK</sequence>
<dbReference type="STRING" id="1503961.SAMN05421736_12755"/>
<accession>A0A1H3UW67</accession>
<evidence type="ECO:0000313" key="2">
    <source>
        <dbReference type="EMBL" id="SDZ66587.1"/>
    </source>
</evidence>
<dbReference type="PANTHER" id="PTHR43830:SF3">
    <property type="entry name" value="PROTEIN PSP1"/>
    <property type="match status" value="1"/>
</dbReference>
<dbReference type="InterPro" id="IPR007557">
    <property type="entry name" value="PSP1_C"/>
</dbReference>
<evidence type="ECO:0000313" key="3">
    <source>
        <dbReference type="Proteomes" id="UP000198935"/>
    </source>
</evidence>
<gene>
    <name evidence="2" type="ORF">SAMN05421736_12755</name>
</gene>
<dbReference type="PANTHER" id="PTHR43830">
    <property type="entry name" value="PROTEIN PSP1"/>
    <property type="match status" value="1"/>
</dbReference>
<dbReference type="PROSITE" id="PS51411">
    <property type="entry name" value="PSP1_C"/>
    <property type="match status" value="1"/>
</dbReference>
<name>A0A1H3UW67_9BACI</name>
<dbReference type="GO" id="GO:0005737">
    <property type="term" value="C:cytoplasm"/>
    <property type="evidence" value="ECO:0007669"/>
    <property type="project" value="TreeGrafter"/>
</dbReference>
<dbReference type="AlphaFoldDB" id="A0A1H3UW67"/>
<evidence type="ECO:0000259" key="1">
    <source>
        <dbReference type="PROSITE" id="PS51411"/>
    </source>
</evidence>
<proteinExistence type="predicted"/>
<dbReference type="Pfam" id="PF04468">
    <property type="entry name" value="PSP1"/>
    <property type="match status" value="1"/>
</dbReference>
<feature type="domain" description="PSP1 C-terminal" evidence="1">
    <location>
        <begin position="61"/>
        <end position="146"/>
    </location>
</feature>
<dbReference type="NCBIfam" id="NF041131">
    <property type="entry name" value="RicT_YaaT_fam"/>
    <property type="match status" value="1"/>
</dbReference>
<keyword evidence="3" id="KW-1185">Reference proteome</keyword>
<dbReference type="EMBL" id="FNPI01000027">
    <property type="protein sequence ID" value="SDZ66587.1"/>
    <property type="molecule type" value="Genomic_DNA"/>
</dbReference>